<organism evidence="1 2">
    <name type="scientific">Leishmania panamensis</name>
    <dbReference type="NCBI Taxonomy" id="5679"/>
    <lineage>
        <taxon>Eukaryota</taxon>
        <taxon>Discoba</taxon>
        <taxon>Euglenozoa</taxon>
        <taxon>Kinetoplastea</taxon>
        <taxon>Metakinetoplastina</taxon>
        <taxon>Trypanosomatida</taxon>
        <taxon>Trypanosomatidae</taxon>
        <taxon>Leishmaniinae</taxon>
        <taxon>Leishmania</taxon>
        <taxon>Leishmania guyanensis species complex</taxon>
    </lineage>
</organism>
<reference evidence="1 2" key="1">
    <citation type="journal article" date="2015" name="Sci. Rep.">
        <title>The genome of Leishmania panamensis: insights into genomics of the L. (Viannia) subgenus.</title>
        <authorList>
            <person name="Llanes A."/>
            <person name="Restrepo C.M."/>
            <person name="Vecchio G.D."/>
            <person name="Anguizola F.J."/>
            <person name="Lleonart R."/>
        </authorList>
    </citation>
    <scope>NUCLEOTIDE SEQUENCE [LARGE SCALE GENOMIC DNA]</scope>
    <source>
        <strain evidence="1 2">MHOM/PA/94/PSC-1</strain>
    </source>
</reference>
<protein>
    <submittedName>
        <fullName evidence="1">Uncharacterized protein</fullName>
    </submittedName>
</protein>
<dbReference type="VEuPathDB" id="TriTrypDB:LPAL13_220014400"/>
<evidence type="ECO:0000313" key="1">
    <source>
        <dbReference type="EMBL" id="AIN98403.1"/>
    </source>
</evidence>
<accession>A0A088RQZ9</accession>
<dbReference type="OrthoDB" id="275074at2759"/>
<gene>
    <name evidence="1" type="ORF">LPMP_221100</name>
</gene>
<dbReference type="eggNOG" id="ENOG502SJJ7">
    <property type="taxonomic scope" value="Eukaryota"/>
</dbReference>
<keyword evidence="2" id="KW-1185">Reference proteome</keyword>
<evidence type="ECO:0000313" key="2">
    <source>
        <dbReference type="Proteomes" id="UP000063063"/>
    </source>
</evidence>
<dbReference type="AlphaFoldDB" id="A0A088RQZ9"/>
<dbReference type="GeneID" id="22575156"/>
<name>A0A088RQZ9_LEIPA</name>
<sequence>MLRQTAVQLNTYLTRSVATPPISVIRTGPKWWAEPERMVKHKVMYFTMGIDQLPLRRTAVIQNDLKRFHMCKPPPRVGDATGYKRSRGAQLTTWYRRIQYQEYHLQHLFVRHMWGLLRMYPGNTTKIQGKADDGYVGYDSVHFHRYNRSPLPFPAREIYERRK</sequence>
<dbReference type="KEGG" id="lpan:LPMP_221100"/>
<dbReference type="EMBL" id="CP009391">
    <property type="protein sequence ID" value="AIN98403.1"/>
    <property type="molecule type" value="Genomic_DNA"/>
</dbReference>
<dbReference type="VEuPathDB" id="TriTrypDB:LPMP_221100"/>
<proteinExistence type="predicted"/>
<dbReference type="RefSeq" id="XP_010699110.1">
    <property type="nucleotide sequence ID" value="XM_010700808.1"/>
</dbReference>
<dbReference type="Proteomes" id="UP000063063">
    <property type="component" value="Chromosome 22"/>
</dbReference>